<feature type="domain" description="HNH nuclease" evidence="2">
    <location>
        <begin position="43"/>
        <end position="93"/>
    </location>
</feature>
<dbReference type="SMART" id="SM00507">
    <property type="entry name" value="HNHc"/>
    <property type="match status" value="1"/>
</dbReference>
<keyword evidence="4" id="KW-1185">Reference proteome</keyword>
<sequence>MPSAPPRICPRCKQTTTARKCPTCWPAWSGSAWKNGSTRRWRKLRAEQLEQHPICQRPGCQRLAAEVDHIDNLAGGGEMYTGPLQSLCPPHHAEKTATERKRTSHD</sequence>
<feature type="compositionally biased region" description="Basic and acidic residues" evidence="1">
    <location>
        <begin position="91"/>
        <end position="106"/>
    </location>
</feature>
<evidence type="ECO:0000313" key="4">
    <source>
        <dbReference type="Proteomes" id="UP001186104"/>
    </source>
</evidence>
<dbReference type="InterPro" id="IPR003615">
    <property type="entry name" value="HNH_nuc"/>
</dbReference>
<accession>A0ABU4D6F1</accession>
<keyword evidence="3" id="KW-0255">Endonuclease</keyword>
<gene>
    <name evidence="3" type="ORF">R3P93_20055</name>
</gene>
<comment type="caution">
    <text evidence="3">The sequence shown here is derived from an EMBL/GenBank/DDBJ whole genome shotgun (WGS) entry which is preliminary data.</text>
</comment>
<organism evidence="3 4">
    <name type="scientific">Rhodococcus cerastii</name>
    <dbReference type="NCBI Taxonomy" id="908616"/>
    <lineage>
        <taxon>Bacteria</taxon>
        <taxon>Bacillati</taxon>
        <taxon>Actinomycetota</taxon>
        <taxon>Actinomycetes</taxon>
        <taxon>Mycobacteriales</taxon>
        <taxon>Nocardiaceae</taxon>
        <taxon>Rhodococcus</taxon>
    </lineage>
</organism>
<evidence type="ECO:0000313" key="3">
    <source>
        <dbReference type="EMBL" id="MDV6304862.1"/>
    </source>
</evidence>
<dbReference type="RefSeq" id="WP_317533874.1">
    <property type="nucleotide sequence ID" value="NZ_JAWLKF010000013.1"/>
</dbReference>
<protein>
    <submittedName>
        <fullName evidence="3">HNH endonuclease signature motif containing protein</fullName>
    </submittedName>
</protein>
<keyword evidence="3" id="KW-0540">Nuclease</keyword>
<dbReference type="EMBL" id="JAWLKF010000013">
    <property type="protein sequence ID" value="MDV6304862.1"/>
    <property type="molecule type" value="Genomic_DNA"/>
</dbReference>
<keyword evidence="3" id="KW-0378">Hydrolase</keyword>
<name>A0ABU4D6F1_9NOCA</name>
<feature type="region of interest" description="Disordered" evidence="1">
    <location>
        <begin position="81"/>
        <end position="106"/>
    </location>
</feature>
<dbReference type="Gene3D" id="1.10.30.50">
    <property type="match status" value="1"/>
</dbReference>
<proteinExistence type="predicted"/>
<dbReference type="GO" id="GO:0004519">
    <property type="term" value="F:endonuclease activity"/>
    <property type="evidence" value="ECO:0007669"/>
    <property type="project" value="UniProtKB-KW"/>
</dbReference>
<dbReference type="Proteomes" id="UP001186104">
    <property type="component" value="Unassembled WGS sequence"/>
</dbReference>
<dbReference type="CDD" id="cd00085">
    <property type="entry name" value="HNHc"/>
    <property type="match status" value="1"/>
</dbReference>
<evidence type="ECO:0000256" key="1">
    <source>
        <dbReference type="SAM" id="MobiDB-lite"/>
    </source>
</evidence>
<reference evidence="3 4" key="1">
    <citation type="submission" date="2023-10" db="EMBL/GenBank/DDBJ databases">
        <title>Development of a sustainable strategy for remediation of hydrocarbon-contaminated territories based on the waste exchange concept.</title>
        <authorList>
            <person name="Krivoruchko A."/>
        </authorList>
    </citation>
    <scope>NUCLEOTIDE SEQUENCE [LARGE SCALE GENOMIC DNA]</scope>
    <source>
        <strain evidence="3 4">IEGM 1327</strain>
    </source>
</reference>
<evidence type="ECO:0000259" key="2">
    <source>
        <dbReference type="SMART" id="SM00507"/>
    </source>
</evidence>